<gene>
    <name evidence="1" type="ORF">PAC_11478</name>
</gene>
<dbReference type="PANTHER" id="PTHR34365">
    <property type="entry name" value="ENOLASE (DUF1399)"/>
    <property type="match status" value="1"/>
</dbReference>
<protein>
    <submittedName>
        <fullName evidence="1">Uncharacterized protein</fullName>
    </submittedName>
</protein>
<reference evidence="1 2" key="1">
    <citation type="submission" date="2016-03" db="EMBL/GenBank/DDBJ databases">
        <authorList>
            <person name="Ploux O."/>
        </authorList>
    </citation>
    <scope>NUCLEOTIDE SEQUENCE [LARGE SCALE GENOMIC DNA]</scope>
    <source>
        <strain evidence="1 2">UAMH 11012</strain>
    </source>
</reference>
<sequence>MDLKSGLQDHSSYPNASHCMMHIKLYEAFAQLIKDGEALVAAKARNSGMPFTKNAEIKQHYLALATERFKLWWNTFTDCSNVVLTVDNLPPLDVLLVWHSYLLTPLIYWEDCMRTGKRGLWEAEFPWIALLETIDDETHQFKPSLDAQEHFQKNTGSYFSFEKTLSSKLGEAITLVCPFCSADNTTPWRLLSGEGFLDAKFLKRCQGCGHILDHRSLPAAKLRSDLIETSSGRPLPGTLSQALNSRKKGLVSSIMEFVWTTLWGVKEATPSRLTCDFEKVQMLLDEATERGWGGQDNERWINEQKDLLSPAELSVLDRYWNNRTPDFGLDLYDAIERHQIFLQFESDLEWAKLDTAMYTLSRAVHRYAKFFQLQRLYPETPVSPPWDIDLAWHTHQIYPAAYFQYSLKQCGTVVDHRVSGLSTSLESVGRARVHTEELWRRVFGESLIVCLCSSCAEEAVGDVSR</sequence>
<accession>A0A1L7X983</accession>
<dbReference type="PANTHER" id="PTHR34365:SF7">
    <property type="entry name" value="GLYCINE-RICH DOMAIN-CONTAINING PROTEIN 1"/>
    <property type="match status" value="1"/>
</dbReference>
<proteinExistence type="predicted"/>
<dbReference type="STRING" id="576137.A0A1L7X983"/>
<dbReference type="EMBL" id="FJOG01000018">
    <property type="protein sequence ID" value="CZR61581.1"/>
    <property type="molecule type" value="Genomic_DNA"/>
</dbReference>
<name>A0A1L7X983_9HELO</name>
<dbReference type="InterPro" id="IPR009836">
    <property type="entry name" value="GRDP-like"/>
</dbReference>
<dbReference type="Pfam" id="PF07173">
    <property type="entry name" value="GRDP-like"/>
    <property type="match status" value="1"/>
</dbReference>
<keyword evidence="2" id="KW-1185">Reference proteome</keyword>
<dbReference type="AlphaFoldDB" id="A0A1L7X983"/>
<dbReference type="Proteomes" id="UP000184330">
    <property type="component" value="Unassembled WGS sequence"/>
</dbReference>
<evidence type="ECO:0000313" key="1">
    <source>
        <dbReference type="EMBL" id="CZR61581.1"/>
    </source>
</evidence>
<dbReference type="OrthoDB" id="3781499at2759"/>
<organism evidence="1 2">
    <name type="scientific">Phialocephala subalpina</name>
    <dbReference type="NCBI Taxonomy" id="576137"/>
    <lineage>
        <taxon>Eukaryota</taxon>
        <taxon>Fungi</taxon>
        <taxon>Dikarya</taxon>
        <taxon>Ascomycota</taxon>
        <taxon>Pezizomycotina</taxon>
        <taxon>Leotiomycetes</taxon>
        <taxon>Helotiales</taxon>
        <taxon>Mollisiaceae</taxon>
        <taxon>Phialocephala</taxon>
        <taxon>Phialocephala fortinii species complex</taxon>
    </lineage>
</organism>
<evidence type="ECO:0000313" key="2">
    <source>
        <dbReference type="Proteomes" id="UP000184330"/>
    </source>
</evidence>